<evidence type="ECO:0000259" key="11">
    <source>
        <dbReference type="PROSITE" id="PS51471"/>
    </source>
</evidence>
<dbReference type="GO" id="GO:0046872">
    <property type="term" value="F:metal ion binding"/>
    <property type="evidence" value="ECO:0007669"/>
    <property type="project" value="UniProtKB-KW"/>
</dbReference>
<organism evidence="12 13">
    <name type="scientific">Dorcoceras hygrometricum</name>
    <dbReference type="NCBI Taxonomy" id="472368"/>
    <lineage>
        <taxon>Eukaryota</taxon>
        <taxon>Viridiplantae</taxon>
        <taxon>Streptophyta</taxon>
        <taxon>Embryophyta</taxon>
        <taxon>Tracheophyta</taxon>
        <taxon>Spermatophyta</taxon>
        <taxon>Magnoliopsida</taxon>
        <taxon>eudicotyledons</taxon>
        <taxon>Gunneridae</taxon>
        <taxon>Pentapetalae</taxon>
        <taxon>asterids</taxon>
        <taxon>lamiids</taxon>
        <taxon>Lamiales</taxon>
        <taxon>Gesneriaceae</taxon>
        <taxon>Didymocarpoideae</taxon>
        <taxon>Trichosporeae</taxon>
        <taxon>Loxocarpinae</taxon>
        <taxon>Dorcoceras</taxon>
    </lineage>
</organism>
<comment type="pathway">
    <text evidence="2">Hormone biosynthesis.</text>
</comment>
<reference evidence="12 13" key="1">
    <citation type="journal article" date="2015" name="Proc. Natl. Acad. Sci. U.S.A.">
        <title>The resurrection genome of Boea hygrometrica: A blueprint for survival of dehydration.</title>
        <authorList>
            <person name="Xiao L."/>
            <person name="Yang G."/>
            <person name="Zhang L."/>
            <person name="Yang X."/>
            <person name="Zhao S."/>
            <person name="Ji Z."/>
            <person name="Zhou Q."/>
            <person name="Hu M."/>
            <person name="Wang Y."/>
            <person name="Chen M."/>
            <person name="Xu Y."/>
            <person name="Jin H."/>
            <person name="Xiao X."/>
            <person name="Hu G."/>
            <person name="Bao F."/>
            <person name="Hu Y."/>
            <person name="Wan P."/>
            <person name="Li L."/>
            <person name="Deng X."/>
            <person name="Kuang T."/>
            <person name="Xiang C."/>
            <person name="Zhu J.K."/>
            <person name="Oliver M.J."/>
            <person name="He Y."/>
        </authorList>
    </citation>
    <scope>NUCLEOTIDE SEQUENCE [LARGE SCALE GENOMIC DNA]</scope>
    <source>
        <strain evidence="13">cv. XS01</strain>
    </source>
</reference>
<dbReference type="PANTHER" id="PTHR47990">
    <property type="entry name" value="2-OXOGLUTARATE (2OG) AND FE(II)-DEPENDENT OXYGENASE SUPERFAMILY PROTEIN-RELATED"/>
    <property type="match status" value="1"/>
</dbReference>
<dbReference type="GO" id="GO:0002238">
    <property type="term" value="P:response to molecule of fungal origin"/>
    <property type="evidence" value="ECO:0007669"/>
    <property type="project" value="UniProtKB-ARBA"/>
</dbReference>
<keyword evidence="6 10" id="KW-0408">Iron</keyword>
<proteinExistence type="inferred from homology"/>
<dbReference type="Pfam" id="PF14226">
    <property type="entry name" value="DIOX_N"/>
    <property type="match status" value="1"/>
</dbReference>
<comment type="similarity">
    <text evidence="8">Belongs to the iron/ascorbate-dependent oxidoreductase family. GA3OX subfamily.</text>
</comment>
<evidence type="ECO:0000256" key="1">
    <source>
        <dbReference type="ARBA" id="ARBA00001961"/>
    </source>
</evidence>
<dbReference type="FunFam" id="2.60.120.330:FF:000013">
    <property type="entry name" value="Gibberellin 3-beta-dioxygenase 1"/>
    <property type="match status" value="1"/>
</dbReference>
<sequence length="342" mass="38163">MATTLSEAYRDTPLQLKHIIPLDFDSIHYLPESHVWTESVDLLSVDESDVPIIDLHAPDAVELVGNACRKWGMFQVINHGVPRSLLGDAESHVRRLFGLPAHRKLQALRSPGGATGYGVARISPFFSKLMWHEGFTIMGSSLEHAKLLWPQDYEEFCSAMDNYQKQMKSLAYKILVLILKSLEAKDEKTLISTASFQQSEGALQLNSYPCCPNHNQAIGLAPHTDSLLLTILHQNDTKGLQVLRENTGWITVPPVSEALVVNIGDLLNIVSNGQFPTVYHRVVPNETRHRFSMAYFYGPPVDSTVAPLSNLGSPRYRSVTVKEYLSIKNKHLDKAIPLLKTG</sequence>
<keyword evidence="5 10" id="KW-0560">Oxidoreductase</keyword>
<dbReference type="SUPFAM" id="SSF51197">
    <property type="entry name" value="Clavaminate synthase-like"/>
    <property type="match status" value="1"/>
</dbReference>
<accession>A0A2Z7BI78</accession>
<evidence type="ECO:0000256" key="3">
    <source>
        <dbReference type="ARBA" id="ARBA00022723"/>
    </source>
</evidence>
<evidence type="ECO:0000256" key="7">
    <source>
        <dbReference type="ARBA" id="ARBA00037909"/>
    </source>
</evidence>
<dbReference type="GO" id="GO:0016707">
    <property type="term" value="F:gibberellin 3-beta-dioxygenase activity"/>
    <property type="evidence" value="ECO:0007669"/>
    <property type="project" value="UniProtKB-EC"/>
</dbReference>
<evidence type="ECO:0000256" key="8">
    <source>
        <dbReference type="ARBA" id="ARBA00061560"/>
    </source>
</evidence>
<dbReference type="AlphaFoldDB" id="A0A2Z7BI78"/>
<dbReference type="Gene3D" id="2.60.120.330">
    <property type="entry name" value="B-lactam Antibiotic, Isopenicillin N Synthase, Chain"/>
    <property type="match status" value="1"/>
</dbReference>
<evidence type="ECO:0000256" key="4">
    <source>
        <dbReference type="ARBA" id="ARBA00022964"/>
    </source>
</evidence>
<evidence type="ECO:0000256" key="5">
    <source>
        <dbReference type="ARBA" id="ARBA00023002"/>
    </source>
</evidence>
<dbReference type="InterPro" id="IPR027443">
    <property type="entry name" value="IPNS-like_sf"/>
</dbReference>
<feature type="domain" description="Fe2OG dioxygenase" evidence="11">
    <location>
        <begin position="198"/>
        <end position="299"/>
    </location>
</feature>
<evidence type="ECO:0000256" key="2">
    <source>
        <dbReference type="ARBA" id="ARBA00004972"/>
    </source>
</evidence>
<comment type="cofactor">
    <cofactor evidence="1">
        <name>L-ascorbate</name>
        <dbReference type="ChEBI" id="CHEBI:38290"/>
    </cofactor>
</comment>
<keyword evidence="4 12" id="KW-0223">Dioxygenase</keyword>
<evidence type="ECO:0000313" key="13">
    <source>
        <dbReference type="Proteomes" id="UP000250235"/>
    </source>
</evidence>
<name>A0A2Z7BI78_9LAMI</name>
<dbReference type="GO" id="GO:0009686">
    <property type="term" value="P:gibberellin biosynthetic process"/>
    <property type="evidence" value="ECO:0007669"/>
    <property type="project" value="UniProtKB-ARBA"/>
</dbReference>
<evidence type="ECO:0000256" key="10">
    <source>
        <dbReference type="RuleBase" id="RU003682"/>
    </source>
</evidence>
<dbReference type="Proteomes" id="UP000250235">
    <property type="component" value="Unassembled WGS sequence"/>
</dbReference>
<dbReference type="Pfam" id="PF03171">
    <property type="entry name" value="2OG-FeII_Oxy"/>
    <property type="match status" value="1"/>
</dbReference>
<comment type="pathway">
    <text evidence="7">Plant hormone biosynthesis; gibberellin biosynthesis.</text>
</comment>
<dbReference type="InterPro" id="IPR026992">
    <property type="entry name" value="DIOX_N"/>
</dbReference>
<dbReference type="InterPro" id="IPR050231">
    <property type="entry name" value="Iron_ascorbate_oxido_reductase"/>
</dbReference>
<dbReference type="PROSITE" id="PS51471">
    <property type="entry name" value="FE2OG_OXY"/>
    <property type="match status" value="1"/>
</dbReference>
<evidence type="ECO:0000313" key="12">
    <source>
        <dbReference type="EMBL" id="KZV31646.1"/>
    </source>
</evidence>
<dbReference type="InterPro" id="IPR005123">
    <property type="entry name" value="Oxoglu/Fe-dep_dioxygenase_dom"/>
</dbReference>
<dbReference type="EC" id="1.14.11.15" evidence="9"/>
<dbReference type="OrthoDB" id="866085at2759"/>
<keyword evidence="13" id="KW-1185">Reference proteome</keyword>
<keyword evidence="3 10" id="KW-0479">Metal-binding</keyword>
<gene>
    <name evidence="12" type="ORF">F511_00450</name>
</gene>
<dbReference type="InterPro" id="IPR044861">
    <property type="entry name" value="IPNS-like_FE2OG_OXY"/>
</dbReference>
<protein>
    <recommendedName>
        <fullName evidence="9">gibberellin 3beta-dioxygenase</fullName>
        <ecNumber evidence="9">1.14.11.15</ecNumber>
    </recommendedName>
</protein>
<dbReference type="EMBL" id="KV007458">
    <property type="protein sequence ID" value="KZV31646.1"/>
    <property type="molecule type" value="Genomic_DNA"/>
</dbReference>
<dbReference type="GO" id="GO:0009805">
    <property type="term" value="P:coumarin biosynthetic process"/>
    <property type="evidence" value="ECO:0007669"/>
    <property type="project" value="UniProtKB-ARBA"/>
</dbReference>
<evidence type="ECO:0000256" key="6">
    <source>
        <dbReference type="ARBA" id="ARBA00023004"/>
    </source>
</evidence>
<evidence type="ECO:0000256" key="9">
    <source>
        <dbReference type="ARBA" id="ARBA00066695"/>
    </source>
</evidence>